<dbReference type="PROSITE" id="PS50850">
    <property type="entry name" value="MFS"/>
    <property type="match status" value="1"/>
</dbReference>
<evidence type="ECO:0000256" key="1">
    <source>
        <dbReference type="ARBA" id="ARBA00004141"/>
    </source>
</evidence>
<evidence type="ECO:0000256" key="2">
    <source>
        <dbReference type="ARBA" id="ARBA00022448"/>
    </source>
</evidence>
<dbReference type="PANTHER" id="PTHR42718">
    <property type="entry name" value="MAJOR FACILITATOR SUPERFAMILY MULTIDRUG TRANSPORTER MFSC"/>
    <property type="match status" value="1"/>
</dbReference>
<evidence type="ECO:0000256" key="3">
    <source>
        <dbReference type="ARBA" id="ARBA00022692"/>
    </source>
</evidence>
<dbReference type="STRING" id="914234.M2QF43"/>
<keyword evidence="3 6" id="KW-0812">Transmembrane</keyword>
<protein>
    <recommendedName>
        <fullName evidence="7">Major facilitator superfamily (MFS) profile domain-containing protein</fullName>
    </recommendedName>
</protein>
<feature type="domain" description="Major facilitator superfamily (MFS) profile" evidence="7">
    <location>
        <begin position="1"/>
        <end position="83"/>
    </location>
</feature>
<comment type="subcellular location">
    <subcellularLocation>
        <location evidence="1">Membrane</location>
        <topology evidence="1">Multi-pass membrane protein</topology>
    </subcellularLocation>
</comment>
<dbReference type="InterPro" id="IPR011701">
    <property type="entry name" value="MFS"/>
</dbReference>
<dbReference type="GO" id="GO:0016020">
    <property type="term" value="C:membrane"/>
    <property type="evidence" value="ECO:0007669"/>
    <property type="project" value="UniProtKB-SubCell"/>
</dbReference>
<evidence type="ECO:0000256" key="6">
    <source>
        <dbReference type="SAM" id="Phobius"/>
    </source>
</evidence>
<evidence type="ECO:0000256" key="4">
    <source>
        <dbReference type="ARBA" id="ARBA00022989"/>
    </source>
</evidence>
<feature type="transmembrane region" description="Helical" evidence="6">
    <location>
        <begin position="38"/>
        <end position="57"/>
    </location>
</feature>
<keyword evidence="5 6" id="KW-0472">Membrane</keyword>
<dbReference type="EMBL" id="KB445800">
    <property type="protein sequence ID" value="EMD35668.1"/>
    <property type="molecule type" value="Genomic_DNA"/>
</dbReference>
<dbReference type="OrthoDB" id="440755at2759"/>
<dbReference type="InterPro" id="IPR036259">
    <property type="entry name" value="MFS_trans_sf"/>
</dbReference>
<evidence type="ECO:0000256" key="5">
    <source>
        <dbReference type="ARBA" id="ARBA00023136"/>
    </source>
</evidence>
<evidence type="ECO:0000313" key="9">
    <source>
        <dbReference type="Proteomes" id="UP000016930"/>
    </source>
</evidence>
<dbReference type="Proteomes" id="UP000016930">
    <property type="component" value="Unassembled WGS sequence"/>
</dbReference>
<keyword evidence="2" id="KW-0813">Transport</keyword>
<dbReference type="HOGENOM" id="CLU_2549074_0_0_1"/>
<gene>
    <name evidence="8" type="ORF">CERSUDRAFT_53611</name>
</gene>
<keyword evidence="9" id="KW-1185">Reference proteome</keyword>
<proteinExistence type="predicted"/>
<accession>M2QF43</accession>
<reference evidence="8 9" key="1">
    <citation type="journal article" date="2012" name="Proc. Natl. Acad. Sci. U.S.A.">
        <title>Comparative genomics of Ceriporiopsis subvermispora and Phanerochaete chrysosporium provide insight into selective ligninolysis.</title>
        <authorList>
            <person name="Fernandez-Fueyo E."/>
            <person name="Ruiz-Duenas F.J."/>
            <person name="Ferreira P."/>
            <person name="Floudas D."/>
            <person name="Hibbett D.S."/>
            <person name="Canessa P."/>
            <person name="Larrondo L.F."/>
            <person name="James T.Y."/>
            <person name="Seelenfreund D."/>
            <person name="Lobos S."/>
            <person name="Polanco R."/>
            <person name="Tello M."/>
            <person name="Honda Y."/>
            <person name="Watanabe T."/>
            <person name="Watanabe T."/>
            <person name="Ryu J.S."/>
            <person name="Kubicek C.P."/>
            <person name="Schmoll M."/>
            <person name="Gaskell J."/>
            <person name="Hammel K.E."/>
            <person name="St John F.J."/>
            <person name="Vanden Wymelenberg A."/>
            <person name="Sabat G."/>
            <person name="Splinter BonDurant S."/>
            <person name="Syed K."/>
            <person name="Yadav J.S."/>
            <person name="Doddapaneni H."/>
            <person name="Subramanian V."/>
            <person name="Lavin J.L."/>
            <person name="Oguiza J.A."/>
            <person name="Perez G."/>
            <person name="Pisabarro A.G."/>
            <person name="Ramirez L."/>
            <person name="Santoyo F."/>
            <person name="Master E."/>
            <person name="Coutinho P.M."/>
            <person name="Henrissat B."/>
            <person name="Lombard V."/>
            <person name="Magnuson J.K."/>
            <person name="Kuees U."/>
            <person name="Hori C."/>
            <person name="Igarashi K."/>
            <person name="Samejima M."/>
            <person name="Held B.W."/>
            <person name="Barry K.W."/>
            <person name="LaButti K.M."/>
            <person name="Lapidus A."/>
            <person name="Lindquist E.A."/>
            <person name="Lucas S.M."/>
            <person name="Riley R."/>
            <person name="Salamov A.A."/>
            <person name="Hoffmeister D."/>
            <person name="Schwenk D."/>
            <person name="Hadar Y."/>
            <person name="Yarden O."/>
            <person name="de Vries R.P."/>
            <person name="Wiebenga A."/>
            <person name="Stenlid J."/>
            <person name="Eastwood D."/>
            <person name="Grigoriev I.V."/>
            <person name="Berka R.M."/>
            <person name="Blanchette R.A."/>
            <person name="Kersten P."/>
            <person name="Martinez A.T."/>
            <person name="Vicuna R."/>
            <person name="Cullen D."/>
        </authorList>
    </citation>
    <scope>NUCLEOTIDE SEQUENCE [LARGE SCALE GENOMIC DNA]</scope>
    <source>
        <strain evidence="8 9">B</strain>
    </source>
</reference>
<feature type="transmembrane region" description="Helical" evidence="6">
    <location>
        <begin position="9"/>
        <end position="26"/>
    </location>
</feature>
<dbReference type="Pfam" id="PF07690">
    <property type="entry name" value="MFS_1"/>
    <property type="match status" value="1"/>
</dbReference>
<sequence length="83" mass="9014">QLNIPNSQSVWLLSAYQLTFAALLLVSGRVSDLYNPKWVFVTGSTGMAVFALVAGFMRSEIPLILFRALMGAGKTSHHAWSSA</sequence>
<dbReference type="SUPFAM" id="SSF103473">
    <property type="entry name" value="MFS general substrate transporter"/>
    <property type="match status" value="1"/>
</dbReference>
<dbReference type="AlphaFoldDB" id="M2QF43"/>
<feature type="non-terminal residue" evidence="8">
    <location>
        <position position="83"/>
    </location>
</feature>
<organism evidence="8 9">
    <name type="scientific">Ceriporiopsis subvermispora (strain B)</name>
    <name type="common">White-rot fungus</name>
    <name type="synonym">Gelatoporia subvermispora</name>
    <dbReference type="NCBI Taxonomy" id="914234"/>
    <lineage>
        <taxon>Eukaryota</taxon>
        <taxon>Fungi</taxon>
        <taxon>Dikarya</taxon>
        <taxon>Basidiomycota</taxon>
        <taxon>Agaricomycotina</taxon>
        <taxon>Agaricomycetes</taxon>
        <taxon>Polyporales</taxon>
        <taxon>Gelatoporiaceae</taxon>
        <taxon>Gelatoporia</taxon>
    </lineage>
</organism>
<dbReference type="InterPro" id="IPR020846">
    <property type="entry name" value="MFS_dom"/>
</dbReference>
<name>M2QF43_CERS8</name>
<dbReference type="PANTHER" id="PTHR42718:SF9">
    <property type="entry name" value="MAJOR FACILITATOR SUPERFAMILY MULTIDRUG TRANSPORTER MFSC"/>
    <property type="match status" value="1"/>
</dbReference>
<evidence type="ECO:0000259" key="7">
    <source>
        <dbReference type="PROSITE" id="PS50850"/>
    </source>
</evidence>
<dbReference type="Gene3D" id="1.20.1250.20">
    <property type="entry name" value="MFS general substrate transporter like domains"/>
    <property type="match status" value="1"/>
</dbReference>
<evidence type="ECO:0000313" key="8">
    <source>
        <dbReference type="EMBL" id="EMD35668.1"/>
    </source>
</evidence>
<keyword evidence="4 6" id="KW-1133">Transmembrane helix</keyword>
<dbReference type="GO" id="GO:0022857">
    <property type="term" value="F:transmembrane transporter activity"/>
    <property type="evidence" value="ECO:0007669"/>
    <property type="project" value="InterPro"/>
</dbReference>